<proteinExistence type="predicted"/>
<evidence type="ECO:0000256" key="5">
    <source>
        <dbReference type="SAM" id="Phobius"/>
    </source>
</evidence>
<reference evidence="7" key="1">
    <citation type="submission" date="2022-06" db="EMBL/GenBank/DDBJ databases">
        <title>Ornithinimicrobium JY.X270.</title>
        <authorList>
            <person name="Huang Y."/>
        </authorList>
    </citation>
    <scope>NUCLEOTIDE SEQUENCE</scope>
    <source>
        <strain evidence="7">JY.X270</strain>
    </source>
</reference>
<evidence type="ECO:0000313" key="7">
    <source>
        <dbReference type="EMBL" id="USQ76390.1"/>
    </source>
</evidence>
<accession>A0ABY4YHX2</accession>
<feature type="transmembrane region" description="Helical" evidence="5">
    <location>
        <begin position="29"/>
        <end position="49"/>
    </location>
</feature>
<feature type="transmembrane region" description="Helical" evidence="5">
    <location>
        <begin position="146"/>
        <end position="167"/>
    </location>
</feature>
<dbReference type="Proteomes" id="UP001056535">
    <property type="component" value="Chromosome"/>
</dbReference>
<dbReference type="Pfam" id="PF06271">
    <property type="entry name" value="RDD"/>
    <property type="match status" value="1"/>
</dbReference>
<dbReference type="EMBL" id="CP099490">
    <property type="protein sequence ID" value="USQ76390.1"/>
    <property type="molecule type" value="Genomic_DNA"/>
</dbReference>
<feature type="transmembrane region" description="Helical" evidence="5">
    <location>
        <begin position="69"/>
        <end position="85"/>
    </location>
</feature>
<evidence type="ECO:0000256" key="3">
    <source>
        <dbReference type="ARBA" id="ARBA00022989"/>
    </source>
</evidence>
<protein>
    <submittedName>
        <fullName evidence="7">RDD family protein</fullName>
    </submittedName>
</protein>
<evidence type="ECO:0000313" key="8">
    <source>
        <dbReference type="Proteomes" id="UP001056535"/>
    </source>
</evidence>
<evidence type="ECO:0000256" key="4">
    <source>
        <dbReference type="ARBA" id="ARBA00023136"/>
    </source>
</evidence>
<gene>
    <name evidence="7" type="ORF">NF557_00205</name>
</gene>
<keyword evidence="3 5" id="KW-1133">Transmembrane helix</keyword>
<keyword evidence="2 5" id="KW-0812">Transmembrane</keyword>
<name>A0ABY4YHX2_9MICO</name>
<comment type="subcellular location">
    <subcellularLocation>
        <location evidence="1">Membrane</location>
        <topology evidence="1">Multi-pass membrane protein</topology>
    </subcellularLocation>
</comment>
<dbReference type="RefSeq" id="WP_252621085.1">
    <property type="nucleotide sequence ID" value="NZ_CP099490.1"/>
</dbReference>
<dbReference type="InterPro" id="IPR010432">
    <property type="entry name" value="RDD"/>
</dbReference>
<organism evidence="7 8">
    <name type="scientific">Ornithinimicrobium cryptoxanthini</name>
    <dbReference type="NCBI Taxonomy" id="2934161"/>
    <lineage>
        <taxon>Bacteria</taxon>
        <taxon>Bacillati</taxon>
        <taxon>Actinomycetota</taxon>
        <taxon>Actinomycetes</taxon>
        <taxon>Micrococcales</taxon>
        <taxon>Ornithinimicrobiaceae</taxon>
        <taxon>Ornithinimicrobium</taxon>
    </lineage>
</organism>
<evidence type="ECO:0000259" key="6">
    <source>
        <dbReference type="Pfam" id="PF06271"/>
    </source>
</evidence>
<feature type="domain" description="RDD" evidence="6">
    <location>
        <begin position="25"/>
        <end position="178"/>
    </location>
</feature>
<keyword evidence="8" id="KW-1185">Reference proteome</keyword>
<keyword evidence="4 5" id="KW-0472">Membrane</keyword>
<evidence type="ECO:0000256" key="1">
    <source>
        <dbReference type="ARBA" id="ARBA00004141"/>
    </source>
</evidence>
<evidence type="ECO:0000256" key="2">
    <source>
        <dbReference type="ARBA" id="ARBA00022692"/>
    </source>
</evidence>
<sequence>MPIAATSSSVARAGRTSPVARVRSWLGDWAVVCLWLAVLTLVGLVVRAVIDLPPMAATPSSGDLLRSDLLITVATVLPYVAYLALTETSARHATLGKRWAGLVVTTADGGAPSTGAVWLRNVVKALPWQLAHLGVSRAILEVQTPWAMSLTLGSLILLAACAVPSLLGGRGIHDRLAGTRVQGVPPA</sequence>